<dbReference type="InterPro" id="IPR032675">
    <property type="entry name" value="LRR_dom_sf"/>
</dbReference>
<dbReference type="PROSITE" id="PS51450">
    <property type="entry name" value="LRR"/>
    <property type="match status" value="2"/>
</dbReference>
<reference evidence="1" key="1">
    <citation type="journal article" date="2020" name="G3 (Bethesda)">
        <title>High-Quality Assemblies for Three Invasive Social Wasps from the &lt;i&gt;Vespula&lt;/i&gt; Genus.</title>
        <authorList>
            <person name="Harrop T.W.R."/>
            <person name="Guhlin J."/>
            <person name="McLaughlin G.M."/>
            <person name="Permina E."/>
            <person name="Stockwell P."/>
            <person name="Gilligan J."/>
            <person name="Le Lec M.F."/>
            <person name="Gruber M.A.M."/>
            <person name="Quinn O."/>
            <person name="Lovegrove M."/>
            <person name="Duncan E.J."/>
            <person name="Remnant E.J."/>
            <person name="Van Eeckhoven J."/>
            <person name="Graham B."/>
            <person name="Knapp R.A."/>
            <person name="Langford K.W."/>
            <person name="Kronenberg Z."/>
            <person name="Press M.O."/>
            <person name="Eacker S.M."/>
            <person name="Wilson-Rankin E.E."/>
            <person name="Purcell J."/>
            <person name="Lester P.J."/>
            <person name="Dearden P.K."/>
        </authorList>
    </citation>
    <scope>NUCLEOTIDE SEQUENCE</scope>
    <source>
        <strain evidence="1">Volc-1</strain>
    </source>
</reference>
<dbReference type="InterPro" id="IPR043313">
    <property type="entry name" value="LRMDA"/>
</dbReference>
<comment type="caution">
    <text evidence="1">The sequence shown here is derived from an EMBL/GenBank/DDBJ whole genome shotgun (WGS) entry which is preliminary data.</text>
</comment>
<name>A0A834P5C4_VESPE</name>
<accession>A0A834P5C4</accession>
<dbReference type="PANTHER" id="PTHR46282">
    <property type="entry name" value="LEUCINE-RICH MELANOCYTE DIFFERENTIATION-ASSOCIATED PROTEIN"/>
    <property type="match status" value="1"/>
</dbReference>
<dbReference type="PANTHER" id="PTHR46282:SF1">
    <property type="entry name" value="LEUCINE-RICH REPEAT-CONTAINING PROTEIN 72-LIKE"/>
    <property type="match status" value="1"/>
</dbReference>
<dbReference type="AlphaFoldDB" id="A0A834P5C4"/>
<gene>
    <name evidence="1" type="ORF">H0235_005671</name>
</gene>
<evidence type="ECO:0000313" key="1">
    <source>
        <dbReference type="EMBL" id="KAF7429273.1"/>
    </source>
</evidence>
<sequence length="258" mass="30438">MFVIVTVEIEVNSINRLDLCNELKLQTNRIGDRGGKDIHCRNPRISSSTDLQKDYVESLSFAFQNLFYMPFDIIENYGNMIYTLDISHNKFCRSLHFLSEFENLTSLNLDYNNIDEFTVFPYMPKLQLLWLNHNKIDHLYPFIKNLYESMPNLKYLSLMGNKAAPSYLNGGTFYDYLQYRLFIISWFPRLVHLDDRTITPEQCQEAKRLYKRPFLESLSENTPLPECFKYLHKKLANMFSKPILPNKLQGTRGTNVII</sequence>
<dbReference type="InterPro" id="IPR001611">
    <property type="entry name" value="Leu-rich_rpt"/>
</dbReference>
<keyword evidence="2" id="KW-1185">Reference proteome</keyword>
<evidence type="ECO:0008006" key="3">
    <source>
        <dbReference type="Google" id="ProtNLM"/>
    </source>
</evidence>
<evidence type="ECO:0000313" key="2">
    <source>
        <dbReference type="Proteomes" id="UP000600918"/>
    </source>
</evidence>
<proteinExistence type="predicted"/>
<organism evidence="1 2">
    <name type="scientific">Vespula pensylvanica</name>
    <name type="common">Western yellow jacket</name>
    <name type="synonym">Wasp</name>
    <dbReference type="NCBI Taxonomy" id="30213"/>
    <lineage>
        <taxon>Eukaryota</taxon>
        <taxon>Metazoa</taxon>
        <taxon>Ecdysozoa</taxon>
        <taxon>Arthropoda</taxon>
        <taxon>Hexapoda</taxon>
        <taxon>Insecta</taxon>
        <taxon>Pterygota</taxon>
        <taxon>Neoptera</taxon>
        <taxon>Endopterygota</taxon>
        <taxon>Hymenoptera</taxon>
        <taxon>Apocrita</taxon>
        <taxon>Aculeata</taxon>
        <taxon>Vespoidea</taxon>
        <taxon>Vespidae</taxon>
        <taxon>Vespinae</taxon>
        <taxon>Vespula</taxon>
    </lineage>
</organism>
<dbReference type="EMBL" id="JACSDY010000004">
    <property type="protein sequence ID" value="KAF7429273.1"/>
    <property type="molecule type" value="Genomic_DNA"/>
</dbReference>
<protein>
    <recommendedName>
        <fullName evidence="3">Leucine-rich melanocyte differentiation-associated protein-like</fullName>
    </recommendedName>
</protein>
<dbReference type="Gene3D" id="3.80.10.10">
    <property type="entry name" value="Ribonuclease Inhibitor"/>
    <property type="match status" value="1"/>
</dbReference>
<dbReference type="Proteomes" id="UP000600918">
    <property type="component" value="Unassembled WGS sequence"/>
</dbReference>
<dbReference type="SUPFAM" id="SSF52058">
    <property type="entry name" value="L domain-like"/>
    <property type="match status" value="1"/>
</dbReference>